<dbReference type="Proteomes" id="UP000491334">
    <property type="component" value="Unassembled WGS sequence"/>
</dbReference>
<dbReference type="Proteomes" id="UP000261186">
    <property type="component" value="Unassembled WGS sequence"/>
</dbReference>
<evidence type="ECO:0000313" key="11">
    <source>
        <dbReference type="Proteomes" id="UP000430971"/>
    </source>
</evidence>
<dbReference type="EMBL" id="WDRC01000022">
    <property type="protein sequence ID" value="KAB7357779.1"/>
    <property type="molecule type" value="Genomic_DNA"/>
</dbReference>
<dbReference type="Proteomes" id="UP000467387">
    <property type="component" value="Unassembled WGS sequence"/>
</dbReference>
<evidence type="ECO:0000313" key="3">
    <source>
        <dbReference type="EMBL" id="KAB7055997.1"/>
    </source>
</evidence>
<evidence type="ECO:0000313" key="15">
    <source>
        <dbReference type="Proteomes" id="UP000481350"/>
    </source>
</evidence>
<reference evidence="9 10" key="1">
    <citation type="submission" date="2018-08" db="EMBL/GenBank/DDBJ databases">
        <title>A genome reference for cultivated species of the human gut microbiota.</title>
        <authorList>
            <person name="Zou Y."/>
            <person name="Xue W."/>
            <person name="Luo G."/>
        </authorList>
    </citation>
    <scope>NUCLEOTIDE SEQUENCE [LARGE SCALE GENOMIC DNA]</scope>
    <source>
        <strain evidence="8 10">TF06-45A</strain>
        <strain evidence="7 9">TF08-4AC</strain>
    </source>
</reference>
<dbReference type="EMBL" id="WDZP01000058">
    <property type="protein sequence ID" value="KAB6915385.1"/>
    <property type="molecule type" value="Genomic_DNA"/>
</dbReference>
<dbReference type="EMBL" id="WDQK01000056">
    <property type="protein sequence ID" value="KAB7392452.1"/>
    <property type="molecule type" value="Genomic_DNA"/>
</dbReference>
<evidence type="ECO:0000313" key="12">
    <source>
        <dbReference type="Proteomes" id="UP000460881"/>
    </source>
</evidence>
<evidence type="ECO:0000313" key="8">
    <source>
        <dbReference type="EMBL" id="RGL49920.1"/>
    </source>
</evidence>
<dbReference type="GO" id="GO:0006355">
    <property type="term" value="P:regulation of DNA-templated transcription"/>
    <property type="evidence" value="ECO:0007669"/>
    <property type="project" value="InterPro"/>
</dbReference>
<dbReference type="RefSeq" id="WP_007052511.1">
    <property type="nucleotide sequence ID" value="NZ_CAXSJW010000007.1"/>
</dbReference>
<organism evidence="4 11">
    <name type="scientific">Bifidobacterium longum</name>
    <dbReference type="NCBI Taxonomy" id="216816"/>
    <lineage>
        <taxon>Bacteria</taxon>
        <taxon>Bacillati</taxon>
        <taxon>Actinomycetota</taxon>
        <taxon>Actinomycetes</taxon>
        <taxon>Bifidobacteriales</taxon>
        <taxon>Bifidobacteriaceae</taxon>
        <taxon>Bifidobacterium</taxon>
    </lineage>
</organism>
<evidence type="ECO:0000313" key="2">
    <source>
        <dbReference type="EMBL" id="KAB6915385.1"/>
    </source>
</evidence>
<evidence type="ECO:0000313" key="1">
    <source>
        <dbReference type="EMBL" id="KAB6914077.1"/>
    </source>
</evidence>
<dbReference type="EMBL" id="WDZO01000003">
    <property type="protein sequence ID" value="KAB6914077.1"/>
    <property type="molecule type" value="Genomic_DNA"/>
</dbReference>
<dbReference type="Proteomes" id="UP000261288">
    <property type="component" value="Unassembled WGS sequence"/>
</dbReference>
<dbReference type="EMBL" id="QSRH01000002">
    <property type="protein sequence ID" value="RGL04866.1"/>
    <property type="molecule type" value="Genomic_DNA"/>
</dbReference>
<dbReference type="EMBL" id="WDRM01000022">
    <property type="protein sequence ID" value="KAB7335957.1"/>
    <property type="molecule type" value="Genomic_DNA"/>
</dbReference>
<reference evidence="11 12" key="2">
    <citation type="journal article" date="2019" name="Nat. Med.">
        <title>A library of human gut bacterial isolates paired with longitudinal multiomics data enables mechanistic microbiome research.</title>
        <authorList>
            <person name="Poyet M."/>
            <person name="Groussin M."/>
            <person name="Gibbons S.M."/>
            <person name="Avila-Pacheco J."/>
            <person name="Jiang X."/>
            <person name="Kearney S.M."/>
            <person name="Perrotta A.R."/>
            <person name="Berdy B."/>
            <person name="Zhao S."/>
            <person name="Lieberman T.D."/>
            <person name="Swanson P.K."/>
            <person name="Smith M."/>
            <person name="Roesemann S."/>
            <person name="Alexander J.E."/>
            <person name="Rich S.A."/>
            <person name="Livny J."/>
            <person name="Vlamakis H."/>
            <person name="Clish C."/>
            <person name="Bullock K."/>
            <person name="Deik A."/>
            <person name="Scott J."/>
            <person name="Pierce K.A."/>
            <person name="Xavier R.J."/>
            <person name="Alm E.J."/>
        </authorList>
    </citation>
    <scope>NUCLEOTIDE SEQUENCE [LARGE SCALE GENOMIC DNA]</scope>
    <source>
        <strain evidence="3 13">BIOML-A210</strain>
        <strain evidence="1 15">BIOML-A283</strain>
        <strain evidence="2 16">BIOML-A284</strain>
        <strain evidence="6 14">BIOML-A37</strain>
        <strain evidence="5 12">BIOML-A55</strain>
        <strain evidence="4 11">BIOML-A65</strain>
    </source>
</reference>
<evidence type="ECO:0000313" key="5">
    <source>
        <dbReference type="EMBL" id="KAB7357779.1"/>
    </source>
</evidence>
<comment type="caution">
    <text evidence="4">The sequence shown here is derived from an EMBL/GenBank/DDBJ whole genome shotgun (WGS) entry which is preliminary data.</text>
</comment>
<sequence>MTYSDLIEHDAGETEIRSYLVNGDVVPVTMRIPANLRDSAKEAASLRGMSFSAFVRTCMINELAKGGK</sequence>
<dbReference type="Proteomes" id="UP000481350">
    <property type="component" value="Unassembled WGS sequence"/>
</dbReference>
<dbReference type="EMBL" id="WDWU01000030">
    <property type="protein sequence ID" value="KAB7055997.1"/>
    <property type="molecule type" value="Genomic_DNA"/>
</dbReference>
<dbReference type="InterPro" id="IPR010985">
    <property type="entry name" value="Ribbon_hlx_hlx"/>
</dbReference>
<evidence type="ECO:0000313" key="6">
    <source>
        <dbReference type="EMBL" id="KAB7392452.1"/>
    </source>
</evidence>
<evidence type="ECO:0000313" key="13">
    <source>
        <dbReference type="Proteomes" id="UP000467387"/>
    </source>
</evidence>
<evidence type="ECO:0000313" key="16">
    <source>
        <dbReference type="Proteomes" id="UP000491334"/>
    </source>
</evidence>
<accession>A0A0A1GUL2</accession>
<dbReference type="SUPFAM" id="SSF47598">
    <property type="entry name" value="Ribbon-helix-helix"/>
    <property type="match status" value="1"/>
</dbReference>
<evidence type="ECO:0000313" key="7">
    <source>
        <dbReference type="EMBL" id="RGL04866.1"/>
    </source>
</evidence>
<evidence type="ECO:0000313" key="10">
    <source>
        <dbReference type="Proteomes" id="UP000261288"/>
    </source>
</evidence>
<evidence type="ECO:0000313" key="9">
    <source>
        <dbReference type="Proteomes" id="UP000261186"/>
    </source>
</evidence>
<protein>
    <submittedName>
        <fullName evidence="4">Uncharacterized protein</fullName>
    </submittedName>
</protein>
<dbReference type="NCBIfam" id="NF041551">
    <property type="entry name" value="YlcI_YnfO_N"/>
    <property type="match status" value="1"/>
</dbReference>
<evidence type="ECO:0000313" key="14">
    <source>
        <dbReference type="Proteomes" id="UP000468842"/>
    </source>
</evidence>
<proteinExistence type="predicted"/>
<name>A0A0A1GUL2_BIFLN</name>
<dbReference type="Proteomes" id="UP000468842">
    <property type="component" value="Unassembled WGS sequence"/>
</dbReference>
<gene>
    <name evidence="8" type="ORF">DXC63_04100</name>
    <name evidence="7" type="ORF">DXC85_02600</name>
    <name evidence="6" type="ORF">GBB40_10485</name>
    <name evidence="5" type="ORF">GBB63_08465</name>
    <name evidence="4" type="ORF">GBB73_08640</name>
    <name evidence="3" type="ORF">GBI87_11665</name>
    <name evidence="1" type="ORF">GBJ98_01930</name>
    <name evidence="2" type="ORF">GBK06_11040</name>
</gene>
<dbReference type="EMBL" id="QSRZ01000004">
    <property type="protein sequence ID" value="RGL49920.1"/>
    <property type="molecule type" value="Genomic_DNA"/>
</dbReference>
<dbReference type="Proteomes" id="UP000430971">
    <property type="component" value="Unassembled WGS sequence"/>
</dbReference>
<dbReference type="AlphaFoldDB" id="A0A0A1GUL2"/>
<dbReference type="Proteomes" id="UP000460881">
    <property type="component" value="Unassembled WGS sequence"/>
</dbReference>
<evidence type="ECO:0000313" key="4">
    <source>
        <dbReference type="EMBL" id="KAB7335957.1"/>
    </source>
</evidence>